<keyword evidence="11 17" id="KW-0472">Membrane</keyword>
<evidence type="ECO:0000256" key="11">
    <source>
        <dbReference type="ARBA" id="ARBA00023136"/>
    </source>
</evidence>
<reference evidence="18" key="2">
    <citation type="submission" date="2021-04" db="EMBL/GenBank/DDBJ databases">
        <authorList>
            <person name="Gilroy R."/>
        </authorList>
    </citation>
    <scope>NUCLEOTIDE SEQUENCE</scope>
    <source>
        <strain evidence="18">CHK195-9823</strain>
    </source>
</reference>
<proteinExistence type="inferred from homology"/>
<feature type="transmembrane region" description="Helical" evidence="17">
    <location>
        <begin position="237"/>
        <end position="258"/>
    </location>
</feature>
<dbReference type="PANTHER" id="PTHR30622">
    <property type="entry name" value="UNDECAPRENYL-DIPHOSPHATASE"/>
    <property type="match status" value="1"/>
</dbReference>
<evidence type="ECO:0000256" key="9">
    <source>
        <dbReference type="ARBA" id="ARBA00022984"/>
    </source>
</evidence>
<dbReference type="HAMAP" id="MF_01006">
    <property type="entry name" value="Undec_diphosphatase"/>
    <property type="match status" value="1"/>
</dbReference>
<evidence type="ECO:0000313" key="18">
    <source>
        <dbReference type="EMBL" id="HIV40303.1"/>
    </source>
</evidence>
<feature type="transmembrane region" description="Helical" evidence="17">
    <location>
        <begin position="207"/>
        <end position="225"/>
    </location>
</feature>
<reference evidence="18" key="1">
    <citation type="journal article" date="2021" name="PeerJ">
        <title>Extensive microbial diversity within the chicken gut microbiome revealed by metagenomics and culture.</title>
        <authorList>
            <person name="Gilroy R."/>
            <person name="Ravi A."/>
            <person name="Getino M."/>
            <person name="Pursley I."/>
            <person name="Horton D.L."/>
            <person name="Alikhan N.F."/>
            <person name="Baker D."/>
            <person name="Gharbi K."/>
            <person name="Hall N."/>
            <person name="Watson M."/>
            <person name="Adriaenssens E.M."/>
            <person name="Foster-Nyarko E."/>
            <person name="Jarju S."/>
            <person name="Secka A."/>
            <person name="Antonio M."/>
            <person name="Oren A."/>
            <person name="Chaudhuri R.R."/>
            <person name="La Ragione R."/>
            <person name="Hildebrand F."/>
            <person name="Pallen M.J."/>
        </authorList>
    </citation>
    <scope>NUCLEOTIDE SEQUENCE</scope>
    <source>
        <strain evidence="18">CHK195-9823</strain>
    </source>
</reference>
<keyword evidence="6 17" id="KW-0812">Transmembrane</keyword>
<evidence type="ECO:0000256" key="12">
    <source>
        <dbReference type="ARBA" id="ARBA00023251"/>
    </source>
</evidence>
<evidence type="ECO:0000256" key="5">
    <source>
        <dbReference type="ARBA" id="ARBA00022475"/>
    </source>
</evidence>
<evidence type="ECO:0000256" key="10">
    <source>
        <dbReference type="ARBA" id="ARBA00022989"/>
    </source>
</evidence>
<keyword evidence="10 17" id="KW-1133">Transmembrane helix</keyword>
<dbReference type="GO" id="GO:0009252">
    <property type="term" value="P:peptidoglycan biosynthetic process"/>
    <property type="evidence" value="ECO:0007669"/>
    <property type="project" value="UniProtKB-KW"/>
</dbReference>
<evidence type="ECO:0000256" key="14">
    <source>
        <dbReference type="ARBA" id="ARBA00032707"/>
    </source>
</evidence>
<evidence type="ECO:0000256" key="4">
    <source>
        <dbReference type="ARBA" id="ARBA00021581"/>
    </source>
</evidence>
<dbReference type="InterPro" id="IPR003824">
    <property type="entry name" value="UppP"/>
</dbReference>
<keyword evidence="13 17" id="KW-0961">Cell wall biogenesis/degradation</keyword>
<dbReference type="GO" id="GO:0050380">
    <property type="term" value="F:undecaprenyl-diphosphatase activity"/>
    <property type="evidence" value="ECO:0007669"/>
    <property type="project" value="UniProtKB-UniRule"/>
</dbReference>
<sequence length="292" mass="31914">MTIIEALLLGLIQGITEFLPVSSSGHLAIIENLLHINSETSLPFQALVHLALLAAVIGALRKEIKKLLMELCRSLYDIYENIKTYFHNRDKKDARRYKKIICNNYRKWFLLLVIASVPGTVVGWLFRDLAKLAGGNLLAPGMGLFITGIVLLVADFFPRGKKIPRDIGYSAALVIGLIQGLTVFPGVSRLGIILAVCLAYGCQRKFAVKYVLLLSVPAFIGSFITECTHMTGASLGWQVWAGYVAGALAAGVAGYFSIRKVTRVLQNKKFYGFSVYCFLIGAAAVAGSFYLA</sequence>
<feature type="transmembrane region" description="Helical" evidence="17">
    <location>
        <begin position="108"/>
        <end position="126"/>
    </location>
</feature>
<keyword evidence="8 17" id="KW-0133">Cell shape</keyword>
<evidence type="ECO:0000256" key="1">
    <source>
        <dbReference type="ARBA" id="ARBA00004651"/>
    </source>
</evidence>
<accession>A0A9D1TGL4</accession>
<dbReference type="AlphaFoldDB" id="A0A9D1TGL4"/>
<dbReference type="Proteomes" id="UP000886814">
    <property type="component" value="Unassembled WGS sequence"/>
</dbReference>
<feature type="transmembrane region" description="Helical" evidence="17">
    <location>
        <begin position="169"/>
        <end position="201"/>
    </location>
</feature>
<evidence type="ECO:0000256" key="2">
    <source>
        <dbReference type="ARBA" id="ARBA00010621"/>
    </source>
</evidence>
<evidence type="ECO:0000256" key="17">
    <source>
        <dbReference type="HAMAP-Rule" id="MF_01006"/>
    </source>
</evidence>
<dbReference type="GO" id="GO:0071555">
    <property type="term" value="P:cell wall organization"/>
    <property type="evidence" value="ECO:0007669"/>
    <property type="project" value="UniProtKB-KW"/>
</dbReference>
<evidence type="ECO:0000256" key="16">
    <source>
        <dbReference type="ARBA" id="ARBA00047594"/>
    </source>
</evidence>
<evidence type="ECO:0000256" key="8">
    <source>
        <dbReference type="ARBA" id="ARBA00022960"/>
    </source>
</evidence>
<comment type="caution">
    <text evidence="18">The sequence shown here is derived from an EMBL/GenBank/DDBJ whole genome shotgun (WGS) entry which is preliminary data.</text>
</comment>
<evidence type="ECO:0000256" key="15">
    <source>
        <dbReference type="ARBA" id="ARBA00032932"/>
    </source>
</evidence>
<comment type="function">
    <text evidence="17">Catalyzes the dephosphorylation of undecaprenyl diphosphate (UPP). Confers resistance to bacitracin.</text>
</comment>
<feature type="transmembrane region" description="Helical" evidence="17">
    <location>
        <begin position="138"/>
        <end position="157"/>
    </location>
</feature>
<dbReference type="PANTHER" id="PTHR30622:SF2">
    <property type="entry name" value="UNDECAPRENYL-DIPHOSPHATASE"/>
    <property type="match status" value="1"/>
</dbReference>
<evidence type="ECO:0000256" key="3">
    <source>
        <dbReference type="ARBA" id="ARBA00012374"/>
    </source>
</evidence>
<comment type="miscellaneous">
    <text evidence="17">Bacitracin is thought to be involved in the inhibition of peptidoglycan synthesis by sequestering undecaprenyl diphosphate, thereby reducing the pool of lipid carrier available.</text>
</comment>
<keyword evidence="9 17" id="KW-0573">Peptidoglycan synthesis</keyword>
<keyword evidence="5 17" id="KW-1003">Cell membrane</keyword>
<comment type="subcellular location">
    <subcellularLocation>
        <location evidence="1 17">Cell membrane</location>
        <topology evidence="1 17">Multi-pass membrane protein</topology>
    </subcellularLocation>
</comment>
<evidence type="ECO:0000256" key="7">
    <source>
        <dbReference type="ARBA" id="ARBA00022801"/>
    </source>
</evidence>
<dbReference type="GO" id="GO:0005886">
    <property type="term" value="C:plasma membrane"/>
    <property type="evidence" value="ECO:0007669"/>
    <property type="project" value="UniProtKB-SubCell"/>
</dbReference>
<keyword evidence="12 17" id="KW-0046">Antibiotic resistance</keyword>
<organism evidence="18 19">
    <name type="scientific">Candidatus Blautia stercorigallinarum</name>
    <dbReference type="NCBI Taxonomy" id="2838501"/>
    <lineage>
        <taxon>Bacteria</taxon>
        <taxon>Bacillati</taxon>
        <taxon>Bacillota</taxon>
        <taxon>Clostridia</taxon>
        <taxon>Lachnospirales</taxon>
        <taxon>Lachnospiraceae</taxon>
        <taxon>Blautia</taxon>
    </lineage>
</organism>
<keyword evidence="7 17" id="KW-0378">Hydrolase</keyword>
<gene>
    <name evidence="17" type="primary">uppP</name>
    <name evidence="18" type="ORF">H9747_15135</name>
</gene>
<dbReference type="GO" id="GO:0046677">
    <property type="term" value="P:response to antibiotic"/>
    <property type="evidence" value="ECO:0007669"/>
    <property type="project" value="UniProtKB-UniRule"/>
</dbReference>
<dbReference type="GO" id="GO:0008360">
    <property type="term" value="P:regulation of cell shape"/>
    <property type="evidence" value="ECO:0007669"/>
    <property type="project" value="UniProtKB-KW"/>
</dbReference>
<name>A0A9D1TGL4_9FIRM</name>
<dbReference type="EMBL" id="DXIQ01000107">
    <property type="protein sequence ID" value="HIV40303.1"/>
    <property type="molecule type" value="Genomic_DNA"/>
</dbReference>
<comment type="similarity">
    <text evidence="2 17">Belongs to the UppP family.</text>
</comment>
<evidence type="ECO:0000313" key="19">
    <source>
        <dbReference type="Proteomes" id="UP000886814"/>
    </source>
</evidence>
<comment type="catalytic activity">
    <reaction evidence="16 17">
        <text>di-trans,octa-cis-undecaprenyl diphosphate + H2O = di-trans,octa-cis-undecaprenyl phosphate + phosphate + H(+)</text>
        <dbReference type="Rhea" id="RHEA:28094"/>
        <dbReference type="ChEBI" id="CHEBI:15377"/>
        <dbReference type="ChEBI" id="CHEBI:15378"/>
        <dbReference type="ChEBI" id="CHEBI:43474"/>
        <dbReference type="ChEBI" id="CHEBI:58405"/>
        <dbReference type="ChEBI" id="CHEBI:60392"/>
        <dbReference type="EC" id="3.6.1.27"/>
    </reaction>
</comment>
<feature type="transmembrane region" description="Helical" evidence="17">
    <location>
        <begin position="270"/>
        <end position="291"/>
    </location>
</feature>
<protein>
    <recommendedName>
        <fullName evidence="4 17">Undecaprenyl-diphosphatase</fullName>
        <ecNumber evidence="3 17">3.6.1.27</ecNumber>
    </recommendedName>
    <alternativeName>
        <fullName evidence="15 17">Bacitracin resistance protein</fullName>
    </alternativeName>
    <alternativeName>
        <fullName evidence="14 17">Undecaprenyl pyrophosphate phosphatase</fullName>
    </alternativeName>
</protein>
<dbReference type="Pfam" id="PF02673">
    <property type="entry name" value="BacA"/>
    <property type="match status" value="1"/>
</dbReference>
<evidence type="ECO:0000256" key="13">
    <source>
        <dbReference type="ARBA" id="ARBA00023316"/>
    </source>
</evidence>
<evidence type="ECO:0000256" key="6">
    <source>
        <dbReference type="ARBA" id="ARBA00022692"/>
    </source>
</evidence>
<dbReference type="EC" id="3.6.1.27" evidence="3 17"/>